<reference evidence="1" key="1">
    <citation type="journal article" date="2021" name="New Phytol.">
        <title>Evolutionary innovations through gain and loss of genes in the ectomycorrhizal Boletales.</title>
        <authorList>
            <person name="Wu G."/>
            <person name="Miyauchi S."/>
            <person name="Morin E."/>
            <person name="Kuo A."/>
            <person name="Drula E."/>
            <person name="Varga T."/>
            <person name="Kohler A."/>
            <person name="Feng B."/>
            <person name="Cao Y."/>
            <person name="Lipzen A."/>
            <person name="Daum C."/>
            <person name="Hundley H."/>
            <person name="Pangilinan J."/>
            <person name="Johnson J."/>
            <person name="Barry K."/>
            <person name="LaButti K."/>
            <person name="Ng V."/>
            <person name="Ahrendt S."/>
            <person name="Min B."/>
            <person name="Choi I.G."/>
            <person name="Park H."/>
            <person name="Plett J.M."/>
            <person name="Magnuson J."/>
            <person name="Spatafora J.W."/>
            <person name="Nagy L.G."/>
            <person name="Henrissat B."/>
            <person name="Grigoriev I.V."/>
            <person name="Yang Z.L."/>
            <person name="Xu J."/>
            <person name="Martin F.M."/>
        </authorList>
    </citation>
    <scope>NUCLEOTIDE SEQUENCE</scope>
    <source>
        <strain evidence="1">KUC20120723A-06</strain>
    </source>
</reference>
<accession>A0ACB8B6E4</accession>
<sequence length="51" mass="5409">MAHSYIHRKIRLDIALAVNNCDSNGIHPDPAQELGSVLYAGPRDAAILPGG</sequence>
<dbReference type="Proteomes" id="UP000790709">
    <property type="component" value="Unassembled WGS sequence"/>
</dbReference>
<protein>
    <submittedName>
        <fullName evidence="1">Uncharacterized protein</fullName>
    </submittedName>
</protein>
<name>A0ACB8B6E4_9AGAM</name>
<keyword evidence="2" id="KW-1185">Reference proteome</keyword>
<gene>
    <name evidence="1" type="ORF">BV22DRAFT_1039208</name>
</gene>
<dbReference type="EMBL" id="MU266549">
    <property type="protein sequence ID" value="KAH7920967.1"/>
    <property type="molecule type" value="Genomic_DNA"/>
</dbReference>
<organism evidence="1 2">
    <name type="scientific">Leucogyrophana mollusca</name>
    <dbReference type="NCBI Taxonomy" id="85980"/>
    <lineage>
        <taxon>Eukaryota</taxon>
        <taxon>Fungi</taxon>
        <taxon>Dikarya</taxon>
        <taxon>Basidiomycota</taxon>
        <taxon>Agaricomycotina</taxon>
        <taxon>Agaricomycetes</taxon>
        <taxon>Agaricomycetidae</taxon>
        <taxon>Boletales</taxon>
        <taxon>Boletales incertae sedis</taxon>
        <taxon>Leucogyrophana</taxon>
    </lineage>
</organism>
<evidence type="ECO:0000313" key="1">
    <source>
        <dbReference type="EMBL" id="KAH7920967.1"/>
    </source>
</evidence>
<evidence type="ECO:0000313" key="2">
    <source>
        <dbReference type="Proteomes" id="UP000790709"/>
    </source>
</evidence>
<comment type="caution">
    <text evidence="1">The sequence shown here is derived from an EMBL/GenBank/DDBJ whole genome shotgun (WGS) entry which is preliminary data.</text>
</comment>
<proteinExistence type="predicted"/>